<dbReference type="EMBL" id="DS268136">
    <property type="protein sequence ID" value="KMU74599.1"/>
    <property type="molecule type" value="Genomic_DNA"/>
</dbReference>
<protein>
    <submittedName>
        <fullName evidence="3">HC-toxin synthetase</fullName>
    </submittedName>
</protein>
<dbReference type="Gene3D" id="1.10.1200.10">
    <property type="entry name" value="ACP-like"/>
    <property type="match status" value="1"/>
</dbReference>
<dbReference type="PANTHER" id="PTHR45398">
    <property type="match status" value="1"/>
</dbReference>
<sequence length="290" mass="33245">MYSRYPWTKLSPKPRHFYICISAMQVMARCRSQGLTVAVQDIMQAKSINQLATLVKLSKKNMNAEKSEKAEMTGRIEKAEKPQINNKIESIPQCDIILELQKVWSHALNLALDETELDCSFLHLGGDSISAMQVMAKCRSQGIKITVKDIMQARSIRELSTQVTFSGGRRPRAEAEVEIPQKLEDTRSFNLSPIQQLYFDCVGDNWKQFNQSVLMRLTSERSPDDIARAITKLVTIHPMLRARFEKNEAGNWHQWISGDILTSYRFRAHNDVKPSQKAKFLWLLITLLSM</sequence>
<evidence type="ECO:0000256" key="1">
    <source>
        <dbReference type="ARBA" id="ARBA00029454"/>
    </source>
</evidence>
<dbReference type="SUPFAM" id="SSF47336">
    <property type="entry name" value="ACP-like"/>
    <property type="match status" value="1"/>
</dbReference>
<organism evidence="3 4">
    <name type="scientific">Coccidioides immitis RMSCC 3703</name>
    <dbReference type="NCBI Taxonomy" id="454286"/>
    <lineage>
        <taxon>Eukaryota</taxon>
        <taxon>Fungi</taxon>
        <taxon>Dikarya</taxon>
        <taxon>Ascomycota</taxon>
        <taxon>Pezizomycotina</taxon>
        <taxon>Eurotiomycetes</taxon>
        <taxon>Eurotiomycetidae</taxon>
        <taxon>Onygenales</taxon>
        <taxon>Onygenaceae</taxon>
        <taxon>Coccidioides</taxon>
    </lineage>
</organism>
<comment type="similarity">
    <text evidence="1">Belongs to the NRP synthetase family.</text>
</comment>
<dbReference type="Pfam" id="PF00550">
    <property type="entry name" value="PP-binding"/>
    <property type="match status" value="1"/>
</dbReference>
<dbReference type="InterPro" id="IPR023213">
    <property type="entry name" value="CAT-like_dom_sf"/>
</dbReference>
<accession>A0A0J8QQ10</accession>
<dbReference type="STRING" id="454286.A0A0J8QQ10"/>
<dbReference type="Gene3D" id="3.30.559.10">
    <property type="entry name" value="Chloramphenicol acetyltransferase-like domain"/>
    <property type="match status" value="1"/>
</dbReference>
<feature type="domain" description="Carrier" evidence="2">
    <location>
        <begin position="91"/>
        <end position="167"/>
    </location>
</feature>
<name>A0A0J8QQ10_COCIT</name>
<reference evidence="4" key="1">
    <citation type="journal article" date="2010" name="Genome Res.">
        <title>Population genomic sequencing of Coccidioides fungi reveals recent hybridization and transposon control.</title>
        <authorList>
            <person name="Neafsey D.E."/>
            <person name="Barker B.M."/>
            <person name="Sharpton T.J."/>
            <person name="Stajich J.E."/>
            <person name="Park D.J."/>
            <person name="Whiston E."/>
            <person name="Hung C.-Y."/>
            <person name="McMahan C."/>
            <person name="White J."/>
            <person name="Sykes S."/>
            <person name="Heiman D."/>
            <person name="Young S."/>
            <person name="Zeng Q."/>
            <person name="Abouelleil A."/>
            <person name="Aftuck L."/>
            <person name="Bessette D."/>
            <person name="Brown A."/>
            <person name="FitzGerald M."/>
            <person name="Lui A."/>
            <person name="Macdonald J.P."/>
            <person name="Priest M."/>
            <person name="Orbach M.J."/>
            <person name="Galgiani J.N."/>
            <person name="Kirkland T.N."/>
            <person name="Cole G.T."/>
            <person name="Birren B.W."/>
            <person name="Henn M.R."/>
            <person name="Taylor J.W."/>
            <person name="Rounsley S.D."/>
        </authorList>
    </citation>
    <scope>NUCLEOTIDE SEQUENCE [LARGE SCALE GENOMIC DNA]</scope>
    <source>
        <strain evidence="4">RMSCC 3703</strain>
    </source>
</reference>
<proteinExistence type="inferred from homology"/>
<dbReference type="PANTHER" id="PTHR45398:SF1">
    <property type="entry name" value="ENZYME, PUTATIVE (JCVI)-RELATED"/>
    <property type="match status" value="1"/>
</dbReference>
<dbReference type="PROSITE" id="PS50075">
    <property type="entry name" value="CARRIER"/>
    <property type="match status" value="1"/>
</dbReference>
<dbReference type="InterPro" id="IPR009081">
    <property type="entry name" value="PP-bd_ACP"/>
</dbReference>
<dbReference type="InterPro" id="IPR036736">
    <property type="entry name" value="ACP-like_sf"/>
</dbReference>
<evidence type="ECO:0000313" key="3">
    <source>
        <dbReference type="EMBL" id="KMU74599.1"/>
    </source>
</evidence>
<gene>
    <name evidence="3" type="ORF">CISG_04306</name>
</gene>
<evidence type="ECO:0000313" key="4">
    <source>
        <dbReference type="Proteomes" id="UP000054559"/>
    </source>
</evidence>
<dbReference type="Proteomes" id="UP000054559">
    <property type="component" value="Unassembled WGS sequence"/>
</dbReference>
<evidence type="ECO:0000259" key="2">
    <source>
        <dbReference type="PROSITE" id="PS50075"/>
    </source>
</evidence>
<dbReference type="SUPFAM" id="SSF52777">
    <property type="entry name" value="CoA-dependent acyltransferases"/>
    <property type="match status" value="1"/>
</dbReference>
<dbReference type="AlphaFoldDB" id="A0A0J8QQ10"/>